<proteinExistence type="predicted"/>
<dbReference type="Proteomes" id="UP000807159">
    <property type="component" value="Unassembled WGS sequence"/>
</dbReference>
<evidence type="ECO:0000313" key="1">
    <source>
        <dbReference type="EMBL" id="KAH8479638.1"/>
    </source>
</evidence>
<feature type="non-terminal residue" evidence="1">
    <location>
        <position position="107"/>
    </location>
</feature>
<dbReference type="AlphaFoldDB" id="A0A8T2WET4"/>
<sequence length="107" mass="11312">GLVWVESAGRRRGGGSLMIYESLGGVWGVPSPRRRRGGGSLMISESLGGLFGGPVRRRGRRAVVDVFESLGAVSGVESGRRRGGRFVDDLRVPGVFGVCRIRSRGAG</sequence>
<dbReference type="EMBL" id="JACEGQ020000096">
    <property type="protein sequence ID" value="KAH8479638.1"/>
    <property type="molecule type" value="Genomic_DNA"/>
</dbReference>
<organism evidence="1 2">
    <name type="scientific">Populus deltoides</name>
    <name type="common">Eastern poplar</name>
    <name type="synonym">Eastern cottonwood</name>
    <dbReference type="NCBI Taxonomy" id="3696"/>
    <lineage>
        <taxon>Eukaryota</taxon>
        <taxon>Viridiplantae</taxon>
        <taxon>Streptophyta</taxon>
        <taxon>Embryophyta</taxon>
        <taxon>Tracheophyta</taxon>
        <taxon>Spermatophyta</taxon>
        <taxon>Magnoliopsida</taxon>
        <taxon>eudicotyledons</taxon>
        <taxon>Gunneridae</taxon>
        <taxon>Pentapetalae</taxon>
        <taxon>rosids</taxon>
        <taxon>fabids</taxon>
        <taxon>Malpighiales</taxon>
        <taxon>Salicaceae</taxon>
        <taxon>Saliceae</taxon>
        <taxon>Populus</taxon>
    </lineage>
</organism>
<gene>
    <name evidence="1" type="ORF">H0E87_031522</name>
</gene>
<feature type="non-terminal residue" evidence="1">
    <location>
        <position position="1"/>
    </location>
</feature>
<accession>A0A8T2WET4</accession>
<reference evidence="1" key="1">
    <citation type="journal article" date="2021" name="J. Hered.">
        <title>Genome Assembly of Salicaceae Populus deltoides (Eastern Cottonwood) I-69 Based on Nanopore Sequencing and Hi-C Technologies.</title>
        <authorList>
            <person name="Bai S."/>
            <person name="Wu H."/>
            <person name="Zhang J."/>
            <person name="Pan Z."/>
            <person name="Zhao W."/>
            <person name="Li Z."/>
            <person name="Tong C."/>
        </authorList>
    </citation>
    <scope>NUCLEOTIDE SEQUENCE</scope>
    <source>
        <tissue evidence="1">Leaf</tissue>
    </source>
</reference>
<name>A0A8T2WET4_POPDE</name>
<comment type="caution">
    <text evidence="1">The sequence shown here is derived from an EMBL/GenBank/DDBJ whole genome shotgun (WGS) entry which is preliminary data.</text>
</comment>
<protein>
    <submittedName>
        <fullName evidence="1">Uncharacterized protein</fullName>
    </submittedName>
</protein>
<evidence type="ECO:0000313" key="2">
    <source>
        <dbReference type="Proteomes" id="UP000807159"/>
    </source>
</evidence>
<keyword evidence="2" id="KW-1185">Reference proteome</keyword>